<dbReference type="PANTHER" id="PTHR24096:SF149">
    <property type="entry name" value="AMP-BINDING DOMAIN-CONTAINING PROTEIN-RELATED"/>
    <property type="match status" value="1"/>
</dbReference>
<dbReference type="GO" id="GO:0005777">
    <property type="term" value="C:peroxisome"/>
    <property type="evidence" value="ECO:0007669"/>
    <property type="project" value="UniProtKB-SubCell"/>
</dbReference>
<accession>A2T1T0</accession>
<dbReference type="SUPFAM" id="SSF56801">
    <property type="entry name" value="Acetyl-CoA synthetase-like"/>
    <property type="match status" value="1"/>
</dbReference>
<proteinExistence type="inferred from homology"/>
<dbReference type="AlphaFoldDB" id="A2T1T0"/>
<comment type="similarity">
    <text evidence="2">Belongs to the ATP-dependent AMP-binding enzyme family.</text>
</comment>
<feature type="non-terminal residue" evidence="6">
    <location>
        <position position="200"/>
    </location>
</feature>
<reference evidence="6" key="1">
    <citation type="submission" date="2006-01" db="EMBL/GenBank/DDBJ databases">
        <title>AMP-forming proteins in insect genomes: The evolution of beetle bioluminescence.</title>
        <authorList>
            <person name="Day J.C."/>
        </authorList>
    </citation>
    <scope>NUCLEOTIDE SEQUENCE</scope>
    <source>
        <strain evidence="6">AFP01</strain>
    </source>
</reference>
<keyword evidence="3" id="KW-0436">Ligase</keyword>
<dbReference type="InterPro" id="IPR042099">
    <property type="entry name" value="ANL_N_sf"/>
</dbReference>
<comment type="subcellular location">
    <subcellularLocation>
        <location evidence="1">Peroxisome</location>
    </subcellularLocation>
</comment>
<dbReference type="InterPro" id="IPR000873">
    <property type="entry name" value="AMP-dep_synth/lig_dom"/>
</dbReference>
<evidence type="ECO:0000256" key="2">
    <source>
        <dbReference type="ARBA" id="ARBA00006432"/>
    </source>
</evidence>
<sequence>YRSHLSLLTTHYNLINICWDVIMENTTPAWSVYMKYLSISMLRGTTRVVYKYFLPEYYWNFTRYQVTVAFLTVYEAMTMSETEKPQGTDLSHLKNIILGGNIVTTNKLNKIKQGFPNVDIFNAYGLTETGTISIFKLSDEYCYTTRGNREMPIGRGFPGVKLKIIDLIDGKPVSPFKKGEVRIKVNYSLGDRISADAYDE</sequence>
<evidence type="ECO:0000256" key="1">
    <source>
        <dbReference type="ARBA" id="ARBA00004275"/>
    </source>
</evidence>
<dbReference type="GO" id="GO:0016405">
    <property type="term" value="F:CoA-ligase activity"/>
    <property type="evidence" value="ECO:0007669"/>
    <property type="project" value="TreeGrafter"/>
</dbReference>
<evidence type="ECO:0000259" key="5">
    <source>
        <dbReference type="Pfam" id="PF00501"/>
    </source>
</evidence>
<evidence type="ECO:0000256" key="4">
    <source>
        <dbReference type="ARBA" id="ARBA00023140"/>
    </source>
</evidence>
<dbReference type="PANTHER" id="PTHR24096">
    <property type="entry name" value="LONG-CHAIN-FATTY-ACID--COA LIGASE"/>
    <property type="match status" value="1"/>
</dbReference>
<dbReference type="EMBL" id="DQ458228">
    <property type="protein sequence ID" value="ABE03887.1"/>
    <property type="molecule type" value="Genomic_DNA"/>
</dbReference>
<feature type="domain" description="AMP-dependent synthetase/ligase" evidence="5">
    <location>
        <begin position="6"/>
        <end position="184"/>
    </location>
</feature>
<dbReference type="Pfam" id="PF00501">
    <property type="entry name" value="AMP-binding"/>
    <property type="match status" value="1"/>
</dbReference>
<feature type="non-terminal residue" evidence="6">
    <location>
        <position position="1"/>
    </location>
</feature>
<dbReference type="Gene3D" id="3.40.50.12780">
    <property type="entry name" value="N-terminal domain of ligase-like"/>
    <property type="match status" value="1"/>
</dbReference>
<name>A2T1T0_9COLE</name>
<evidence type="ECO:0000313" key="6">
    <source>
        <dbReference type="EMBL" id="ABE03887.1"/>
    </source>
</evidence>
<protein>
    <submittedName>
        <fullName evidence="6">Putative AMP-forming enzyme</fullName>
    </submittedName>
</protein>
<organism evidence="6">
    <name type="scientific">Lampyroidea maculata</name>
    <dbReference type="NCBI Taxonomy" id="340331"/>
    <lineage>
        <taxon>Eukaryota</taxon>
        <taxon>Metazoa</taxon>
        <taxon>Ecdysozoa</taxon>
        <taxon>Arthropoda</taxon>
        <taxon>Hexapoda</taxon>
        <taxon>Insecta</taxon>
        <taxon>Pterygota</taxon>
        <taxon>Neoptera</taxon>
        <taxon>Endopterygota</taxon>
        <taxon>Coleoptera</taxon>
        <taxon>Polyphaga</taxon>
        <taxon>Elateriformia</taxon>
        <taxon>Elateroidea</taxon>
        <taxon>Lampyridae</taxon>
        <taxon>Luciolinae</taxon>
        <taxon>Lampyroidea</taxon>
    </lineage>
</organism>
<evidence type="ECO:0000256" key="3">
    <source>
        <dbReference type="ARBA" id="ARBA00022598"/>
    </source>
</evidence>
<keyword evidence="4" id="KW-0576">Peroxisome</keyword>